<evidence type="ECO:0000313" key="3">
    <source>
        <dbReference type="Proteomes" id="UP000024836"/>
    </source>
</evidence>
<dbReference type="InterPro" id="IPR010753">
    <property type="entry name" value="DUF1330"/>
</dbReference>
<dbReference type="Proteomes" id="UP000024836">
    <property type="component" value="Unassembled WGS sequence"/>
</dbReference>
<protein>
    <recommendedName>
        <fullName evidence="1">DUF1330 domain-containing protein</fullName>
    </recommendedName>
</protein>
<dbReference type="OrthoDB" id="9806380at2"/>
<dbReference type="PANTHER" id="PTHR41521">
    <property type="match status" value="1"/>
</dbReference>
<dbReference type="Pfam" id="PF07045">
    <property type="entry name" value="DUF1330"/>
    <property type="match status" value="1"/>
</dbReference>
<gene>
    <name evidence="2" type="ORF">ATO10_08973</name>
</gene>
<dbReference type="PANTHER" id="PTHR41521:SF4">
    <property type="entry name" value="BLR0684 PROTEIN"/>
    <property type="match status" value="1"/>
</dbReference>
<evidence type="ECO:0000259" key="1">
    <source>
        <dbReference type="Pfam" id="PF07045"/>
    </source>
</evidence>
<dbReference type="RefSeq" id="WP_035250700.1">
    <property type="nucleotide sequence ID" value="NZ_AQQY01000005.1"/>
</dbReference>
<proteinExistence type="predicted"/>
<keyword evidence="3" id="KW-1185">Reference proteome</keyword>
<dbReference type="Gene3D" id="3.30.70.100">
    <property type="match status" value="1"/>
</dbReference>
<accession>A0A058ZMC3</accession>
<dbReference type="AlphaFoldDB" id="A0A058ZMC3"/>
<dbReference type="InterPro" id="IPR011008">
    <property type="entry name" value="Dimeric_a/b-barrel"/>
</dbReference>
<evidence type="ECO:0000313" key="2">
    <source>
        <dbReference type="EMBL" id="KCV81966.1"/>
    </source>
</evidence>
<organism evidence="2 3">
    <name type="scientific">Actibacterium atlanticum</name>
    <dbReference type="NCBI Taxonomy" id="1461693"/>
    <lineage>
        <taxon>Bacteria</taxon>
        <taxon>Pseudomonadati</taxon>
        <taxon>Pseudomonadota</taxon>
        <taxon>Alphaproteobacteria</taxon>
        <taxon>Rhodobacterales</taxon>
        <taxon>Roseobacteraceae</taxon>
        <taxon>Actibacterium</taxon>
    </lineage>
</organism>
<name>A0A058ZMC3_9RHOB</name>
<dbReference type="EMBL" id="AQQY01000005">
    <property type="protein sequence ID" value="KCV81966.1"/>
    <property type="molecule type" value="Genomic_DNA"/>
</dbReference>
<dbReference type="SUPFAM" id="SSF54909">
    <property type="entry name" value="Dimeric alpha+beta barrel"/>
    <property type="match status" value="1"/>
</dbReference>
<sequence>MIYATVELTITAPESFAAYGAKAGPALSKYGGQPIAMSGEAIRIEGDAPVPSRAVILSFPDKEAALGWINDPEFAEIHALRRGSGQSEILLLA</sequence>
<dbReference type="eggNOG" id="COG5470">
    <property type="taxonomic scope" value="Bacteria"/>
</dbReference>
<feature type="domain" description="DUF1330" evidence="1">
    <location>
        <begin position="3"/>
        <end position="91"/>
    </location>
</feature>
<comment type="caution">
    <text evidence="2">The sequence shown here is derived from an EMBL/GenBank/DDBJ whole genome shotgun (WGS) entry which is preliminary data.</text>
</comment>
<reference evidence="2 3" key="1">
    <citation type="submission" date="2013-04" db="EMBL/GenBank/DDBJ databases">
        <title>Shimia sp. 22II-S11-Z10 Genome Sequencing.</title>
        <authorList>
            <person name="Lai Q."/>
            <person name="Li G."/>
            <person name="Shao Z."/>
        </authorList>
    </citation>
    <scope>NUCLEOTIDE SEQUENCE [LARGE SCALE GENOMIC DNA]</scope>
    <source>
        <strain evidence="3">22II-S11-Z10</strain>
    </source>
</reference>
<dbReference type="STRING" id="1461693.ATO10_08973"/>